<dbReference type="Proteomes" id="UP000823775">
    <property type="component" value="Unassembled WGS sequence"/>
</dbReference>
<name>A0ABS8RV20_DATST</name>
<accession>A0ABS8RV20</accession>
<dbReference type="EMBL" id="JACEIK010000095">
    <property type="protein sequence ID" value="MCD7449469.1"/>
    <property type="molecule type" value="Genomic_DNA"/>
</dbReference>
<keyword evidence="2" id="KW-1185">Reference proteome</keyword>
<evidence type="ECO:0000313" key="1">
    <source>
        <dbReference type="EMBL" id="MCD7449469.1"/>
    </source>
</evidence>
<sequence>MGDRQAHTASQRRSRCCIAQVGAKVPSDVQQATIEAYNFPVFKKMLESKADMLAHKHKIGLSVPLLTLLPFQRCWAERHDGMKLDCDTLIDNHFKRSKQTDMPWQMTGIGLVPGNPKQSNLRNFRVNQSGVFVAVGAPTVSQLKLQPESPDSGLREPVFQLSKSLRMITC</sequence>
<reference evidence="1 2" key="1">
    <citation type="journal article" date="2021" name="BMC Genomics">
        <title>Datura genome reveals duplications of psychoactive alkaloid biosynthetic genes and high mutation rate following tissue culture.</title>
        <authorList>
            <person name="Rajewski A."/>
            <person name="Carter-House D."/>
            <person name="Stajich J."/>
            <person name="Litt A."/>
        </authorList>
    </citation>
    <scope>NUCLEOTIDE SEQUENCE [LARGE SCALE GENOMIC DNA]</scope>
    <source>
        <strain evidence="1">AR-01</strain>
    </source>
</reference>
<proteinExistence type="predicted"/>
<organism evidence="1 2">
    <name type="scientific">Datura stramonium</name>
    <name type="common">Jimsonweed</name>
    <name type="synonym">Common thornapple</name>
    <dbReference type="NCBI Taxonomy" id="4076"/>
    <lineage>
        <taxon>Eukaryota</taxon>
        <taxon>Viridiplantae</taxon>
        <taxon>Streptophyta</taxon>
        <taxon>Embryophyta</taxon>
        <taxon>Tracheophyta</taxon>
        <taxon>Spermatophyta</taxon>
        <taxon>Magnoliopsida</taxon>
        <taxon>eudicotyledons</taxon>
        <taxon>Gunneridae</taxon>
        <taxon>Pentapetalae</taxon>
        <taxon>asterids</taxon>
        <taxon>lamiids</taxon>
        <taxon>Solanales</taxon>
        <taxon>Solanaceae</taxon>
        <taxon>Solanoideae</taxon>
        <taxon>Datureae</taxon>
        <taxon>Datura</taxon>
    </lineage>
</organism>
<protein>
    <submittedName>
        <fullName evidence="1">Uncharacterized protein</fullName>
    </submittedName>
</protein>
<evidence type="ECO:0000313" key="2">
    <source>
        <dbReference type="Proteomes" id="UP000823775"/>
    </source>
</evidence>
<comment type="caution">
    <text evidence="1">The sequence shown here is derived from an EMBL/GenBank/DDBJ whole genome shotgun (WGS) entry which is preliminary data.</text>
</comment>
<gene>
    <name evidence="1" type="ORF">HAX54_052431</name>
</gene>